<dbReference type="InterPro" id="IPR011006">
    <property type="entry name" value="CheY-like_superfamily"/>
</dbReference>
<gene>
    <name evidence="12" type="ORF">H8S20_03615</name>
</gene>
<dbReference type="Gene3D" id="6.10.250.690">
    <property type="match status" value="1"/>
</dbReference>
<dbReference type="SUPFAM" id="SSF52172">
    <property type="entry name" value="CheY-like"/>
    <property type="match status" value="1"/>
</dbReference>
<feature type="DNA-binding region" description="OmpR/PhoB-type" evidence="9">
    <location>
        <begin position="130"/>
        <end position="229"/>
    </location>
</feature>
<name>A0ABR7D998_9CLOT</name>
<evidence type="ECO:0000259" key="11">
    <source>
        <dbReference type="PROSITE" id="PS51755"/>
    </source>
</evidence>
<evidence type="ECO:0000259" key="10">
    <source>
        <dbReference type="PROSITE" id="PS50110"/>
    </source>
</evidence>
<dbReference type="InterPro" id="IPR036388">
    <property type="entry name" value="WH-like_DNA-bd_sf"/>
</dbReference>
<comment type="function">
    <text evidence="7">May play the central regulatory role in sporulation. It may be an element of the effector pathway responsible for the activation of sporulation genes in response to nutritional stress. Spo0A may act in concert with spo0H (a sigma factor) to control the expression of some genes that are critical to the sporulation process.</text>
</comment>
<dbReference type="EMBL" id="JACOOO010000004">
    <property type="protein sequence ID" value="MBC5627975.1"/>
    <property type="molecule type" value="Genomic_DNA"/>
</dbReference>
<dbReference type="Pfam" id="PF00072">
    <property type="entry name" value="Response_reg"/>
    <property type="match status" value="1"/>
</dbReference>
<evidence type="ECO:0000256" key="8">
    <source>
        <dbReference type="PROSITE-ProRule" id="PRU00169"/>
    </source>
</evidence>
<dbReference type="Proteomes" id="UP000596929">
    <property type="component" value="Unassembled WGS sequence"/>
</dbReference>
<protein>
    <recommendedName>
        <fullName evidence="1">Stage 0 sporulation protein A homolog</fullName>
    </recommendedName>
</protein>
<dbReference type="PROSITE" id="PS50110">
    <property type="entry name" value="RESPONSE_REGULATORY"/>
    <property type="match status" value="1"/>
</dbReference>
<organism evidence="12 13">
    <name type="scientific">Clostridium hominis</name>
    <dbReference type="NCBI Taxonomy" id="2763036"/>
    <lineage>
        <taxon>Bacteria</taxon>
        <taxon>Bacillati</taxon>
        <taxon>Bacillota</taxon>
        <taxon>Clostridia</taxon>
        <taxon>Eubacteriales</taxon>
        <taxon>Clostridiaceae</taxon>
        <taxon>Clostridium</taxon>
    </lineage>
</organism>
<keyword evidence="13" id="KW-1185">Reference proteome</keyword>
<keyword evidence="4" id="KW-0805">Transcription regulation</keyword>
<keyword evidence="2 8" id="KW-0597">Phosphoprotein</keyword>
<dbReference type="Gene3D" id="3.40.50.2300">
    <property type="match status" value="1"/>
</dbReference>
<evidence type="ECO:0000256" key="6">
    <source>
        <dbReference type="ARBA" id="ARBA00023163"/>
    </source>
</evidence>
<dbReference type="PANTHER" id="PTHR48111:SF40">
    <property type="entry name" value="PHOSPHATE REGULON TRANSCRIPTIONAL REGULATORY PROTEIN PHOB"/>
    <property type="match status" value="1"/>
</dbReference>
<dbReference type="InterPro" id="IPR001789">
    <property type="entry name" value="Sig_transdc_resp-reg_receiver"/>
</dbReference>
<dbReference type="SMART" id="SM00448">
    <property type="entry name" value="REC"/>
    <property type="match status" value="1"/>
</dbReference>
<feature type="domain" description="Response regulatory" evidence="10">
    <location>
        <begin position="4"/>
        <end position="117"/>
    </location>
</feature>
<keyword evidence="6" id="KW-0804">Transcription</keyword>
<evidence type="ECO:0000256" key="4">
    <source>
        <dbReference type="ARBA" id="ARBA00023015"/>
    </source>
</evidence>
<dbReference type="Pfam" id="PF00486">
    <property type="entry name" value="Trans_reg_C"/>
    <property type="match status" value="1"/>
</dbReference>
<evidence type="ECO:0000256" key="3">
    <source>
        <dbReference type="ARBA" id="ARBA00023012"/>
    </source>
</evidence>
<dbReference type="CDD" id="cd00383">
    <property type="entry name" value="trans_reg_C"/>
    <property type="match status" value="1"/>
</dbReference>
<evidence type="ECO:0000256" key="5">
    <source>
        <dbReference type="ARBA" id="ARBA00023125"/>
    </source>
</evidence>
<accession>A0ABR7D998</accession>
<dbReference type="PROSITE" id="PS51755">
    <property type="entry name" value="OMPR_PHOB"/>
    <property type="match status" value="1"/>
</dbReference>
<dbReference type="InterPro" id="IPR001867">
    <property type="entry name" value="OmpR/PhoB-type_DNA-bd"/>
</dbReference>
<proteinExistence type="predicted"/>
<dbReference type="Gene3D" id="1.10.10.10">
    <property type="entry name" value="Winged helix-like DNA-binding domain superfamily/Winged helix DNA-binding domain"/>
    <property type="match status" value="1"/>
</dbReference>
<sequence length="235" mass="27227">MNKLIYIVDDEEKICNLIKSFLEKDGFEVKTYNSGNEMLSDFYVNQCDLVILDIMLPGMNGLSVCSILRNMSSVPIIIVSAKDSDLDKVTGINLGCDDYLTKPFSPIELLARIHSIFRRIELDRNIEPERNIIFFGDMVINKNQLSAKINNKDINLTKTEFALMIYLIENKDRAVSRDELLRKLWNLKSYEIDTRVTDDTIKRLRKKLQENNSKIYLKTIRGFGFMACEEYDDAL</sequence>
<evidence type="ECO:0000256" key="7">
    <source>
        <dbReference type="ARBA" id="ARBA00024867"/>
    </source>
</evidence>
<feature type="modified residue" description="4-aspartylphosphate" evidence="8">
    <location>
        <position position="53"/>
    </location>
</feature>
<evidence type="ECO:0000256" key="1">
    <source>
        <dbReference type="ARBA" id="ARBA00018672"/>
    </source>
</evidence>
<dbReference type="SMART" id="SM00862">
    <property type="entry name" value="Trans_reg_C"/>
    <property type="match status" value="1"/>
</dbReference>
<keyword evidence="5 9" id="KW-0238">DNA-binding</keyword>
<reference evidence="12 13" key="1">
    <citation type="submission" date="2020-08" db="EMBL/GenBank/DDBJ databases">
        <title>Genome public.</title>
        <authorList>
            <person name="Liu C."/>
            <person name="Sun Q."/>
        </authorList>
    </citation>
    <scope>NUCLEOTIDE SEQUENCE [LARGE SCALE GENOMIC DNA]</scope>
    <source>
        <strain evidence="12 13">NSJ-6</strain>
    </source>
</reference>
<dbReference type="CDD" id="cd17574">
    <property type="entry name" value="REC_OmpR"/>
    <property type="match status" value="1"/>
</dbReference>
<feature type="domain" description="OmpR/PhoB-type" evidence="11">
    <location>
        <begin position="130"/>
        <end position="229"/>
    </location>
</feature>
<dbReference type="InterPro" id="IPR039420">
    <property type="entry name" value="WalR-like"/>
</dbReference>
<dbReference type="PANTHER" id="PTHR48111">
    <property type="entry name" value="REGULATOR OF RPOS"/>
    <property type="match status" value="1"/>
</dbReference>
<keyword evidence="3" id="KW-0902">Two-component regulatory system</keyword>
<dbReference type="InterPro" id="IPR016032">
    <property type="entry name" value="Sig_transdc_resp-reg_C-effctor"/>
</dbReference>
<dbReference type="SUPFAM" id="SSF46894">
    <property type="entry name" value="C-terminal effector domain of the bipartite response regulators"/>
    <property type="match status" value="1"/>
</dbReference>
<evidence type="ECO:0000313" key="12">
    <source>
        <dbReference type="EMBL" id="MBC5627975.1"/>
    </source>
</evidence>
<comment type="caution">
    <text evidence="12">The sequence shown here is derived from an EMBL/GenBank/DDBJ whole genome shotgun (WGS) entry which is preliminary data.</text>
</comment>
<evidence type="ECO:0000256" key="2">
    <source>
        <dbReference type="ARBA" id="ARBA00022553"/>
    </source>
</evidence>
<evidence type="ECO:0000313" key="13">
    <source>
        <dbReference type="Proteomes" id="UP000596929"/>
    </source>
</evidence>
<dbReference type="RefSeq" id="WP_032119921.1">
    <property type="nucleotide sequence ID" value="NZ_JACOOO010000004.1"/>
</dbReference>
<evidence type="ECO:0000256" key="9">
    <source>
        <dbReference type="PROSITE-ProRule" id="PRU01091"/>
    </source>
</evidence>